<dbReference type="PANTHER" id="PTHR24201">
    <property type="entry name" value="ANK_REP_REGION DOMAIN-CONTAINING PROTEIN"/>
    <property type="match status" value="1"/>
</dbReference>
<dbReference type="PROSITE" id="PS50297">
    <property type="entry name" value="ANK_REP_REGION"/>
    <property type="match status" value="3"/>
</dbReference>
<dbReference type="Pfam" id="PF12796">
    <property type="entry name" value="Ank_2"/>
    <property type="match status" value="2"/>
</dbReference>
<organism evidence="1 2">
    <name type="scientific">Capsulimonas corticalis</name>
    <dbReference type="NCBI Taxonomy" id="2219043"/>
    <lineage>
        <taxon>Bacteria</taxon>
        <taxon>Bacillati</taxon>
        <taxon>Armatimonadota</taxon>
        <taxon>Armatimonadia</taxon>
        <taxon>Capsulimonadales</taxon>
        <taxon>Capsulimonadaceae</taxon>
        <taxon>Capsulimonas</taxon>
    </lineage>
</organism>
<dbReference type="RefSeq" id="WP_165864400.1">
    <property type="nucleotide sequence ID" value="NZ_AP025739.1"/>
</dbReference>
<dbReference type="InterPro" id="IPR036770">
    <property type="entry name" value="Ankyrin_rpt-contain_sf"/>
</dbReference>
<dbReference type="KEGG" id="ccot:CCAX7_57780"/>
<name>A0A402D064_9BACT</name>
<dbReference type="InterPro" id="IPR050776">
    <property type="entry name" value="Ank_Repeat/CDKN_Inhibitor"/>
</dbReference>
<dbReference type="PROSITE" id="PS50088">
    <property type="entry name" value="ANK_REPEAT"/>
    <property type="match status" value="5"/>
</dbReference>
<dbReference type="PRINTS" id="PR01415">
    <property type="entry name" value="ANKYRIN"/>
</dbReference>
<evidence type="ECO:0000313" key="2">
    <source>
        <dbReference type="Proteomes" id="UP000287394"/>
    </source>
</evidence>
<accession>A0A402D064</accession>
<evidence type="ECO:0000313" key="1">
    <source>
        <dbReference type="EMBL" id="BDI33727.1"/>
    </source>
</evidence>
<protein>
    <submittedName>
        <fullName evidence="1">Uncharacterized protein</fullName>
    </submittedName>
</protein>
<dbReference type="Pfam" id="PF00023">
    <property type="entry name" value="Ank"/>
    <property type="match status" value="1"/>
</dbReference>
<reference evidence="1 2" key="1">
    <citation type="journal article" date="2019" name="Int. J. Syst. Evol. Microbiol.">
        <title>Capsulimonas corticalis gen. nov., sp. nov., an aerobic capsulated bacterium, of a novel bacterial order, Capsulimonadales ord. nov., of the class Armatimonadia of the phylum Armatimonadetes.</title>
        <authorList>
            <person name="Li J."/>
            <person name="Kudo C."/>
            <person name="Tonouchi A."/>
        </authorList>
    </citation>
    <scope>NUCLEOTIDE SEQUENCE [LARGE SCALE GENOMIC DNA]</scope>
    <source>
        <strain evidence="1 2">AX-7</strain>
    </source>
</reference>
<dbReference type="Gene3D" id="1.25.40.20">
    <property type="entry name" value="Ankyrin repeat-containing domain"/>
    <property type="match status" value="4"/>
</dbReference>
<dbReference type="SMART" id="SM00248">
    <property type="entry name" value="ANK"/>
    <property type="match status" value="6"/>
</dbReference>
<dbReference type="AlphaFoldDB" id="A0A402D064"/>
<sequence>MSLRFRSVKPVYAILLPLALLCGGPAAKAQTTPVPVATLADAAPAISNSALWDAVDAGDFAKANAALAAGADPNYKNPAATHRSMPSTPVLMLASQTRNARMAALLIQHGADPNARDSYGYTPISSLGPGAPVALAKTLLDAGADTEGVGLNQTTALSLASAFSSPDLVRLLLAHHANVRALDSEGATPLHMAACAGRLDVFKLLLDHGADLYATTRNHSTMLHVASQQDGHTPMLRYLLQHGFEINLKDQDGETPLHVAVDFGCLENVKFLLAHGADVHTRAKDGKTLIACVYNNDGNSPELVKNAKAIVTALKAAGEKS</sequence>
<gene>
    <name evidence="1" type="ORF">CCAX7_57780</name>
</gene>
<dbReference type="EMBL" id="AP025739">
    <property type="protein sequence ID" value="BDI33727.1"/>
    <property type="molecule type" value="Genomic_DNA"/>
</dbReference>
<keyword evidence="2" id="KW-1185">Reference proteome</keyword>
<dbReference type="SUPFAM" id="SSF48403">
    <property type="entry name" value="Ankyrin repeat"/>
    <property type="match status" value="1"/>
</dbReference>
<dbReference type="Proteomes" id="UP000287394">
    <property type="component" value="Chromosome"/>
</dbReference>
<proteinExistence type="predicted"/>
<dbReference type="InterPro" id="IPR002110">
    <property type="entry name" value="Ankyrin_rpt"/>
</dbReference>